<evidence type="ECO:0000313" key="4">
    <source>
        <dbReference type="Proteomes" id="UP000316095"/>
    </source>
</evidence>
<dbReference type="SMART" id="SM00834">
    <property type="entry name" value="CxxC_CXXC_SSSS"/>
    <property type="match status" value="1"/>
</dbReference>
<dbReference type="PANTHER" id="PTHR34404">
    <property type="entry name" value="REGULATORY PROTEIN, FMDB FAMILY"/>
    <property type="match status" value="1"/>
</dbReference>
<protein>
    <submittedName>
        <fullName evidence="3">Zinc ribbon domain protein</fullName>
    </submittedName>
</protein>
<dbReference type="RefSeq" id="WP_146505816.1">
    <property type="nucleotide sequence ID" value="NZ_SJPG01000001.1"/>
</dbReference>
<dbReference type="InterPro" id="IPR013429">
    <property type="entry name" value="Regulatory_FmdB_Zinc_ribbon"/>
</dbReference>
<dbReference type="NCBIfam" id="TIGR02605">
    <property type="entry name" value="CxxC_CxxC_SSSS"/>
    <property type="match status" value="1"/>
</dbReference>
<dbReference type="OrthoDB" id="9813321at2"/>
<sequence length="103" mass="11165">MPTYDYICGACDAHWELFQSIKASPVRKCPECGKMKAKRQIGTGAGVIFKGSGFYQTDYRSDSYKKGADAAKKSQSEAKSESKSETKSSDSTPKSKSSSSNSE</sequence>
<comment type="caution">
    <text evidence="3">The sequence shown here is derived from an EMBL/GenBank/DDBJ whole genome shotgun (WGS) entry which is preliminary data.</text>
</comment>
<dbReference type="EMBL" id="SJPG01000001">
    <property type="protein sequence ID" value="TWT64075.1"/>
    <property type="molecule type" value="Genomic_DNA"/>
</dbReference>
<name>A0A5C5XPT2_9PLAN</name>
<feature type="domain" description="Putative regulatory protein FmdB zinc ribbon" evidence="2">
    <location>
        <begin position="1"/>
        <end position="42"/>
    </location>
</feature>
<keyword evidence="4" id="KW-1185">Reference proteome</keyword>
<dbReference type="Proteomes" id="UP000316095">
    <property type="component" value="Unassembled WGS sequence"/>
</dbReference>
<feature type="compositionally biased region" description="Basic and acidic residues" evidence="1">
    <location>
        <begin position="66"/>
        <end position="88"/>
    </location>
</feature>
<feature type="compositionally biased region" description="Low complexity" evidence="1">
    <location>
        <begin position="89"/>
        <end position="103"/>
    </location>
</feature>
<organism evidence="3 4">
    <name type="scientific">Rubinisphaera italica</name>
    <dbReference type="NCBI Taxonomy" id="2527969"/>
    <lineage>
        <taxon>Bacteria</taxon>
        <taxon>Pseudomonadati</taxon>
        <taxon>Planctomycetota</taxon>
        <taxon>Planctomycetia</taxon>
        <taxon>Planctomycetales</taxon>
        <taxon>Planctomycetaceae</taxon>
        <taxon>Rubinisphaera</taxon>
    </lineage>
</organism>
<evidence type="ECO:0000259" key="2">
    <source>
        <dbReference type="SMART" id="SM00834"/>
    </source>
</evidence>
<proteinExistence type="predicted"/>
<feature type="region of interest" description="Disordered" evidence="1">
    <location>
        <begin position="66"/>
        <end position="103"/>
    </location>
</feature>
<dbReference type="AlphaFoldDB" id="A0A5C5XPT2"/>
<dbReference type="PANTHER" id="PTHR34404:SF2">
    <property type="entry name" value="CONSERVED SERINE RICH PROTEIN"/>
    <property type="match status" value="1"/>
</dbReference>
<accession>A0A5C5XPT2</accession>
<reference evidence="3 4" key="1">
    <citation type="submission" date="2019-02" db="EMBL/GenBank/DDBJ databases">
        <title>Deep-cultivation of Planctomycetes and their phenomic and genomic characterization uncovers novel biology.</title>
        <authorList>
            <person name="Wiegand S."/>
            <person name="Jogler M."/>
            <person name="Boedeker C."/>
            <person name="Pinto D."/>
            <person name="Vollmers J."/>
            <person name="Rivas-Marin E."/>
            <person name="Kohn T."/>
            <person name="Peeters S.H."/>
            <person name="Heuer A."/>
            <person name="Rast P."/>
            <person name="Oberbeckmann S."/>
            <person name="Bunk B."/>
            <person name="Jeske O."/>
            <person name="Meyerdierks A."/>
            <person name="Storesund J.E."/>
            <person name="Kallscheuer N."/>
            <person name="Luecker S."/>
            <person name="Lage O.M."/>
            <person name="Pohl T."/>
            <person name="Merkel B.J."/>
            <person name="Hornburger P."/>
            <person name="Mueller R.-W."/>
            <person name="Bruemmer F."/>
            <person name="Labrenz M."/>
            <person name="Spormann A.M."/>
            <person name="Op Den Camp H."/>
            <person name="Overmann J."/>
            <person name="Amann R."/>
            <person name="Jetten M.S.M."/>
            <person name="Mascher T."/>
            <person name="Medema M.H."/>
            <person name="Devos D.P."/>
            <person name="Kaster A.-K."/>
            <person name="Ovreas L."/>
            <person name="Rohde M."/>
            <person name="Galperin M.Y."/>
            <person name="Jogler C."/>
        </authorList>
    </citation>
    <scope>NUCLEOTIDE SEQUENCE [LARGE SCALE GENOMIC DNA]</scope>
    <source>
        <strain evidence="3 4">Pan54</strain>
    </source>
</reference>
<dbReference type="Pfam" id="PF09723">
    <property type="entry name" value="Zn_ribbon_8"/>
    <property type="match status" value="1"/>
</dbReference>
<gene>
    <name evidence="3" type="ORF">Pan54_48360</name>
</gene>
<evidence type="ECO:0000256" key="1">
    <source>
        <dbReference type="SAM" id="MobiDB-lite"/>
    </source>
</evidence>
<evidence type="ECO:0000313" key="3">
    <source>
        <dbReference type="EMBL" id="TWT64075.1"/>
    </source>
</evidence>